<dbReference type="FunFam" id="3.30.70.60:FF:000014">
    <property type="entry name" value="28S ribosomal protein S6, mitochondrial"/>
    <property type="match status" value="1"/>
</dbReference>
<reference evidence="4" key="1">
    <citation type="journal article" date="2015" name="Insect Biochem. Mol. Biol.">
        <title>An insight into the sialome of the horse fly, Tabanus bromius.</title>
        <authorList>
            <person name="Ribeiro J.M."/>
            <person name="Kazimirova M."/>
            <person name="Takac P."/>
            <person name="Andersen J.F."/>
            <person name="Francischetti I.M."/>
        </authorList>
    </citation>
    <scope>NUCLEOTIDE SEQUENCE</scope>
</reference>
<dbReference type="SUPFAM" id="SSF54995">
    <property type="entry name" value="Ribosomal protein S6"/>
    <property type="match status" value="1"/>
</dbReference>
<dbReference type="EMBL" id="GDAI01001819">
    <property type="protein sequence ID" value="JAI15784.1"/>
    <property type="molecule type" value="mRNA"/>
</dbReference>
<dbReference type="Gene3D" id="3.30.70.60">
    <property type="match status" value="1"/>
</dbReference>
<dbReference type="GO" id="GO:0003735">
    <property type="term" value="F:structural constituent of ribosome"/>
    <property type="evidence" value="ECO:0007669"/>
    <property type="project" value="InterPro"/>
</dbReference>
<dbReference type="InterPro" id="IPR014717">
    <property type="entry name" value="Transl_elong_EF1B/ribsomal_bS6"/>
</dbReference>
<evidence type="ECO:0000256" key="2">
    <source>
        <dbReference type="ARBA" id="ARBA00035170"/>
    </source>
</evidence>
<proteinExistence type="evidence at transcript level"/>
<dbReference type="CDD" id="cd15465">
    <property type="entry name" value="bS6_mito"/>
    <property type="match status" value="1"/>
</dbReference>
<dbReference type="AlphaFoldDB" id="A0A0K8TN53"/>
<protein>
    <recommendedName>
        <fullName evidence="2">Small ribosomal subunit protein bS6m</fullName>
    </recommendedName>
    <alternativeName>
        <fullName evidence="3">28S ribosomal protein S6, mitochondrial</fullName>
    </alternativeName>
</protein>
<evidence type="ECO:0000313" key="4">
    <source>
        <dbReference type="EMBL" id="JAI15784.1"/>
    </source>
</evidence>
<comment type="similarity">
    <text evidence="1">Belongs to the bacterial ribosomal protein bS6 family.</text>
</comment>
<dbReference type="PANTHER" id="PTHR21011">
    <property type="entry name" value="MITOCHONDRIAL 28S RIBOSOMAL PROTEIN S6"/>
    <property type="match status" value="1"/>
</dbReference>
<sequence length="147" mass="17226">MPTYELSLILRHMTRPELLSTLKRTGTAIFDRGGIIRKLENFGTHELPHKISAHGLVHRTGTHFHIEFDTPPQAIADLREEFGRDVDIIRRQVFRVKPISEQESTPQEEQLPPAYRKDVQKMIEIGKRKQKPKYNYNSGLDYYPFQK</sequence>
<dbReference type="GO" id="GO:0005763">
    <property type="term" value="C:mitochondrial small ribosomal subunit"/>
    <property type="evidence" value="ECO:0007669"/>
    <property type="project" value="TreeGrafter"/>
</dbReference>
<accession>A0A0K8TN53</accession>
<keyword evidence="4" id="KW-0689">Ribosomal protein</keyword>
<dbReference type="Pfam" id="PF01250">
    <property type="entry name" value="Ribosomal_S6"/>
    <property type="match status" value="1"/>
</dbReference>
<dbReference type="PANTHER" id="PTHR21011:SF1">
    <property type="entry name" value="SMALL RIBOSOMAL SUBUNIT PROTEIN BS6M"/>
    <property type="match status" value="1"/>
</dbReference>
<dbReference type="GO" id="GO:0006412">
    <property type="term" value="P:translation"/>
    <property type="evidence" value="ECO:0007669"/>
    <property type="project" value="InterPro"/>
</dbReference>
<dbReference type="GO" id="GO:0070181">
    <property type="term" value="F:small ribosomal subunit rRNA binding"/>
    <property type="evidence" value="ECO:0007669"/>
    <property type="project" value="TreeGrafter"/>
</dbReference>
<organism evidence="4">
    <name type="scientific">Tabanus bromius</name>
    <name type="common">Band-eyed brown horse fly</name>
    <dbReference type="NCBI Taxonomy" id="304241"/>
    <lineage>
        <taxon>Eukaryota</taxon>
        <taxon>Metazoa</taxon>
        <taxon>Ecdysozoa</taxon>
        <taxon>Arthropoda</taxon>
        <taxon>Hexapoda</taxon>
        <taxon>Insecta</taxon>
        <taxon>Pterygota</taxon>
        <taxon>Neoptera</taxon>
        <taxon>Endopterygota</taxon>
        <taxon>Diptera</taxon>
        <taxon>Brachycera</taxon>
        <taxon>Tabanomorpha</taxon>
        <taxon>Tabanoidea</taxon>
        <taxon>Tabanidae</taxon>
        <taxon>Tabanus</taxon>
    </lineage>
</organism>
<evidence type="ECO:0000256" key="3">
    <source>
        <dbReference type="ARBA" id="ARBA00035365"/>
    </source>
</evidence>
<evidence type="ECO:0000256" key="1">
    <source>
        <dbReference type="ARBA" id="ARBA00009512"/>
    </source>
</evidence>
<dbReference type="InterPro" id="IPR035980">
    <property type="entry name" value="Ribosomal_bS6_sf"/>
</dbReference>
<dbReference type="InterPro" id="IPR000529">
    <property type="entry name" value="Ribosomal_bS6"/>
</dbReference>
<keyword evidence="4" id="KW-0687">Ribonucleoprotein</keyword>
<name>A0A0K8TN53_TABBR</name>